<sequence>MKNEVHSVQAGSPADPVTVYCIPFAGGSANSFSTYKAQDFPGLQFQALELPGRGLRGEAPLLTCLEAILDDYWQQLVPLVTAAQKPYVLWGHSMGAAITGWLTARLLREQVRSPLFLLHTSKVATRQPTDLVLHRLPEQQFIAELRQLGGLPAFLSDGSDLLRQFLPIIRADIRALESYTQPPPTGLPVPIRVLVSRQERPTPTEWGRWQQESSASVAYQEVAGDHFFIYRNRPAVGEQLRLGVAAGRPAPGPARAPDRFTISP</sequence>
<evidence type="ECO:0000313" key="4">
    <source>
        <dbReference type="Proteomes" id="UP000284250"/>
    </source>
</evidence>
<keyword evidence="4" id="KW-1185">Reference proteome</keyword>
<dbReference type="PANTHER" id="PTHR11487:SF0">
    <property type="entry name" value="S-ACYL FATTY ACID SYNTHASE THIOESTERASE, MEDIUM CHAIN"/>
    <property type="match status" value="1"/>
</dbReference>
<dbReference type="Pfam" id="PF00975">
    <property type="entry name" value="Thioesterase"/>
    <property type="match status" value="1"/>
</dbReference>
<dbReference type="OrthoDB" id="2213423at2"/>
<reference evidence="3 4" key="1">
    <citation type="submission" date="2018-09" db="EMBL/GenBank/DDBJ databases">
        <authorList>
            <person name="Zeman M."/>
            <person name="Pardy F."/>
        </authorList>
    </citation>
    <scope>NUCLEOTIDE SEQUENCE [LARGE SCALE GENOMIC DNA]</scope>
    <source>
        <strain evidence="3 4">CCM 8852</strain>
    </source>
</reference>
<proteinExistence type="inferred from homology"/>
<dbReference type="InterPro" id="IPR012223">
    <property type="entry name" value="TEII"/>
</dbReference>
<dbReference type="GO" id="GO:0008610">
    <property type="term" value="P:lipid biosynthetic process"/>
    <property type="evidence" value="ECO:0007669"/>
    <property type="project" value="TreeGrafter"/>
</dbReference>
<feature type="domain" description="Thioesterase" evidence="2">
    <location>
        <begin position="18"/>
        <end position="238"/>
    </location>
</feature>
<dbReference type="AlphaFoldDB" id="A0A418QWM3"/>
<reference evidence="3 4" key="2">
    <citation type="submission" date="2019-01" db="EMBL/GenBank/DDBJ databases">
        <title>Hymenobacter humicola sp. nov., isolated from soils in Antarctica.</title>
        <authorList>
            <person name="Sedlacek I."/>
            <person name="Holochova P."/>
            <person name="Kralova S."/>
            <person name="Pantucek R."/>
            <person name="Stankova E."/>
            <person name="Vrbovska V."/>
            <person name="Kristofova L."/>
            <person name="Svec P."/>
            <person name="Busse H.-J."/>
        </authorList>
    </citation>
    <scope>NUCLEOTIDE SEQUENCE [LARGE SCALE GENOMIC DNA]</scope>
    <source>
        <strain evidence="3 4">CCM 8852</strain>
    </source>
</reference>
<dbReference type="EMBL" id="QYCN01000016">
    <property type="protein sequence ID" value="RIY09563.1"/>
    <property type="molecule type" value="Genomic_DNA"/>
</dbReference>
<protein>
    <submittedName>
        <fullName evidence="3">Thioesterase</fullName>
    </submittedName>
</protein>
<comment type="similarity">
    <text evidence="1">Belongs to the thioesterase family.</text>
</comment>
<dbReference type="SUPFAM" id="SSF53474">
    <property type="entry name" value="alpha/beta-Hydrolases"/>
    <property type="match status" value="1"/>
</dbReference>
<dbReference type="Proteomes" id="UP000284250">
    <property type="component" value="Unassembled WGS sequence"/>
</dbReference>
<organism evidence="3 4">
    <name type="scientific">Hymenobacter rubripertinctus</name>
    <dbReference type="NCBI Taxonomy" id="2029981"/>
    <lineage>
        <taxon>Bacteria</taxon>
        <taxon>Pseudomonadati</taxon>
        <taxon>Bacteroidota</taxon>
        <taxon>Cytophagia</taxon>
        <taxon>Cytophagales</taxon>
        <taxon>Hymenobacteraceae</taxon>
        <taxon>Hymenobacter</taxon>
    </lineage>
</organism>
<name>A0A418QWM3_9BACT</name>
<dbReference type="InterPro" id="IPR001031">
    <property type="entry name" value="Thioesterase"/>
</dbReference>
<dbReference type="InterPro" id="IPR029058">
    <property type="entry name" value="AB_hydrolase_fold"/>
</dbReference>
<evidence type="ECO:0000259" key="2">
    <source>
        <dbReference type="Pfam" id="PF00975"/>
    </source>
</evidence>
<evidence type="ECO:0000313" key="3">
    <source>
        <dbReference type="EMBL" id="RIY09563.1"/>
    </source>
</evidence>
<comment type="caution">
    <text evidence="3">The sequence shown here is derived from an EMBL/GenBank/DDBJ whole genome shotgun (WGS) entry which is preliminary data.</text>
</comment>
<accession>A0A418QWM3</accession>
<dbReference type="Gene3D" id="3.40.50.1820">
    <property type="entry name" value="alpha/beta hydrolase"/>
    <property type="match status" value="1"/>
</dbReference>
<evidence type="ECO:0000256" key="1">
    <source>
        <dbReference type="ARBA" id="ARBA00007169"/>
    </source>
</evidence>
<dbReference type="PANTHER" id="PTHR11487">
    <property type="entry name" value="THIOESTERASE"/>
    <property type="match status" value="1"/>
</dbReference>
<gene>
    <name evidence="3" type="ORF">D0T11_12140</name>
</gene>